<evidence type="ECO:0000256" key="1">
    <source>
        <dbReference type="ARBA" id="ARBA00010613"/>
    </source>
</evidence>
<dbReference type="Gene3D" id="3.60.110.10">
    <property type="entry name" value="Carbon-nitrogen hydrolase"/>
    <property type="match status" value="1"/>
</dbReference>
<gene>
    <name evidence="5" type="ORF">GHK24_02270</name>
</gene>
<dbReference type="SUPFAM" id="SSF56317">
    <property type="entry name" value="Carbon-nitrogen hydrolase"/>
    <property type="match status" value="1"/>
</dbReference>
<name>A0A6L5JVF9_RHOTE</name>
<evidence type="ECO:0000256" key="3">
    <source>
        <dbReference type="SAM" id="MobiDB-lite"/>
    </source>
</evidence>
<dbReference type="PANTHER" id="PTHR23088:SF27">
    <property type="entry name" value="DEAMINATED GLUTATHIONE AMIDASE"/>
    <property type="match status" value="1"/>
</dbReference>
<dbReference type="OrthoDB" id="9811121at2"/>
<comment type="caution">
    <text evidence="5">The sequence shown here is derived from an EMBL/GenBank/DDBJ whole genome shotgun (WGS) entry which is preliminary data.</text>
</comment>
<comment type="similarity">
    <text evidence="1">Belongs to the carbon-nitrogen hydrolase superfamily. NIT1/NIT2 family.</text>
</comment>
<dbReference type="Proteomes" id="UP000480275">
    <property type="component" value="Unassembled WGS sequence"/>
</dbReference>
<dbReference type="PROSITE" id="PS01227">
    <property type="entry name" value="UPF0012"/>
    <property type="match status" value="1"/>
</dbReference>
<dbReference type="InterPro" id="IPR045254">
    <property type="entry name" value="Nit1/2_C-N_Hydrolase"/>
</dbReference>
<proteinExistence type="inferred from homology"/>
<dbReference type="EMBL" id="WIXJ01000001">
    <property type="protein sequence ID" value="MQY50604.1"/>
    <property type="molecule type" value="Genomic_DNA"/>
</dbReference>
<keyword evidence="2 5" id="KW-0378">Hydrolase</keyword>
<dbReference type="InterPro" id="IPR003010">
    <property type="entry name" value="C-N_Hydrolase"/>
</dbReference>
<dbReference type="PANTHER" id="PTHR23088">
    <property type="entry name" value="NITRILASE-RELATED"/>
    <property type="match status" value="1"/>
</dbReference>
<accession>A0A6L5JVF9</accession>
<dbReference type="AlphaFoldDB" id="A0A6L5JVF9"/>
<evidence type="ECO:0000313" key="5">
    <source>
        <dbReference type="EMBL" id="MQY50604.1"/>
    </source>
</evidence>
<dbReference type="InterPro" id="IPR001110">
    <property type="entry name" value="UPF0012_CS"/>
</dbReference>
<feature type="region of interest" description="Disordered" evidence="3">
    <location>
        <begin position="1"/>
        <end position="33"/>
    </location>
</feature>
<dbReference type="Pfam" id="PF00795">
    <property type="entry name" value="CN_hydrolase"/>
    <property type="match status" value="1"/>
</dbReference>
<sequence length="303" mass="32610">MRQRCACRIPPPPRQETLVTPAKPQSLPPADAPVRGHRAALVAAVQMISAPRVADNLATAGRLVADAAAQGAELVVLPEYFAIMGMNEGDKLRVREADGNGPIQSFLAEEAARHGIWLIGGSIPLAGNDPAKVLNSSVAYAPDGARVARYDKVHLFGFEKGTERYNESATIEAGTRPVAFDTPFGRVGLSICYDLRFPELYRALGVVDLLALPAAFTETTGQAHWEILLRARAIENQCYLVASAQGGRHENGRETHGDSMLIDPWGIVLDRKLKGAGVVLGRFDPARIAEIRASLPALAHRVM</sequence>
<organism evidence="5 6">
    <name type="scientific">Rhodocyclus tenuis</name>
    <name type="common">Rhodospirillum tenue</name>
    <dbReference type="NCBI Taxonomy" id="1066"/>
    <lineage>
        <taxon>Bacteria</taxon>
        <taxon>Pseudomonadati</taxon>
        <taxon>Pseudomonadota</taxon>
        <taxon>Betaproteobacteria</taxon>
        <taxon>Rhodocyclales</taxon>
        <taxon>Rhodocyclaceae</taxon>
        <taxon>Rhodocyclus</taxon>
    </lineage>
</organism>
<reference evidence="5 6" key="1">
    <citation type="submission" date="2019-10" db="EMBL/GenBank/DDBJ databases">
        <title>Whole-genome sequence of the purple nonsulfur photosynthetic bacterium Rhodocyclus tenuis.</title>
        <authorList>
            <person name="Kyndt J.A."/>
            <person name="Meyer T.E."/>
        </authorList>
    </citation>
    <scope>NUCLEOTIDE SEQUENCE [LARGE SCALE GENOMIC DNA]</scope>
    <source>
        <strain evidence="5 6">DSM 110</strain>
    </source>
</reference>
<dbReference type="CDD" id="cd07572">
    <property type="entry name" value="nit"/>
    <property type="match status" value="1"/>
</dbReference>
<evidence type="ECO:0000256" key="2">
    <source>
        <dbReference type="ARBA" id="ARBA00022801"/>
    </source>
</evidence>
<protein>
    <submittedName>
        <fullName evidence="5">Carbon-nitrogen hydrolase family protein</fullName>
    </submittedName>
</protein>
<dbReference type="GO" id="GO:0016811">
    <property type="term" value="F:hydrolase activity, acting on carbon-nitrogen (but not peptide) bonds, in linear amides"/>
    <property type="evidence" value="ECO:0007669"/>
    <property type="project" value="InterPro"/>
</dbReference>
<evidence type="ECO:0000259" key="4">
    <source>
        <dbReference type="PROSITE" id="PS50263"/>
    </source>
</evidence>
<feature type="domain" description="CN hydrolase" evidence="4">
    <location>
        <begin position="40"/>
        <end position="285"/>
    </location>
</feature>
<dbReference type="InterPro" id="IPR036526">
    <property type="entry name" value="C-N_Hydrolase_sf"/>
</dbReference>
<dbReference type="PROSITE" id="PS50263">
    <property type="entry name" value="CN_HYDROLASE"/>
    <property type="match status" value="1"/>
</dbReference>
<evidence type="ECO:0000313" key="6">
    <source>
        <dbReference type="Proteomes" id="UP000480275"/>
    </source>
</evidence>